<dbReference type="Pfam" id="PF17181">
    <property type="entry name" value="EPF"/>
    <property type="match status" value="1"/>
</dbReference>
<evidence type="ECO:0000256" key="7">
    <source>
        <dbReference type="RuleBase" id="RU367102"/>
    </source>
</evidence>
<evidence type="ECO:0000313" key="10">
    <source>
        <dbReference type="Proteomes" id="UP001227230"/>
    </source>
</evidence>
<dbReference type="EMBL" id="CP126665">
    <property type="protein sequence ID" value="WKA10673.1"/>
    <property type="molecule type" value="Genomic_DNA"/>
</dbReference>
<keyword evidence="4 7" id="KW-0964">Secreted</keyword>
<keyword evidence="10" id="KW-1185">Reference proteome</keyword>
<evidence type="ECO:0000256" key="1">
    <source>
        <dbReference type="ARBA" id="ARBA00004613"/>
    </source>
</evidence>
<evidence type="ECO:0000256" key="4">
    <source>
        <dbReference type="ARBA" id="ARBA00022525"/>
    </source>
</evidence>
<protein>
    <recommendedName>
        <fullName evidence="7">Epidermal patterning factor-like protein</fullName>
    </recommendedName>
</protein>
<dbReference type="InterPro" id="IPR039455">
    <property type="entry name" value="EPFL"/>
</dbReference>
<sequence length="179" mass="19820">MEAFMVDMAQSLGEEMINGLAMVVEIEVILVIEVEDLGLEELRRRVAVATTSRLKGRTSMKNSSSLVPHTSFLLVTLFLLLTLGKGLRFTHHHYTSSSFHGKGTHNGHQSHVNPQEGEKEEGDMRVYPTGSSLPDCSHACGPCFPCKRVMVSFKCSVAESCPIVYRCTCKGKYYHVPSN</sequence>
<evidence type="ECO:0000256" key="6">
    <source>
        <dbReference type="ARBA" id="ARBA00023157"/>
    </source>
</evidence>
<dbReference type="PANTHER" id="PTHR33109:SF6">
    <property type="entry name" value="EPIDERMAL PATTERNING FACTOR-LIKE PROTEIN 7-RELATED"/>
    <property type="match status" value="1"/>
</dbReference>
<dbReference type="PANTHER" id="PTHR33109">
    <property type="entry name" value="EPIDERMAL PATTERNING FACTOR-LIKE PROTEIN 4"/>
    <property type="match status" value="1"/>
</dbReference>
<keyword evidence="5" id="KW-0732">Signal</keyword>
<keyword evidence="6" id="KW-1015">Disulfide bond</keyword>
<evidence type="ECO:0000256" key="8">
    <source>
        <dbReference type="SAM" id="MobiDB-lite"/>
    </source>
</evidence>
<feature type="region of interest" description="Disordered" evidence="8">
    <location>
        <begin position="98"/>
        <end position="125"/>
    </location>
</feature>
<evidence type="ECO:0000256" key="3">
    <source>
        <dbReference type="ARBA" id="ARBA00022473"/>
    </source>
</evidence>
<dbReference type="Proteomes" id="UP001227230">
    <property type="component" value="Chromosome 18"/>
</dbReference>
<accession>A0ABY9DSH5</accession>
<comment type="subcellular location">
    <subcellularLocation>
        <location evidence="1 7">Secreted</location>
    </subcellularLocation>
</comment>
<keyword evidence="3 7" id="KW-0217">Developmental protein</keyword>
<gene>
    <name evidence="9" type="ORF">VitviT2T_028235</name>
</gene>
<reference evidence="9 10" key="1">
    <citation type="journal article" date="2023" name="Hortic Res">
        <title>The complete reference genome for grapevine (Vitis vinifera L.) genetics and breeding.</title>
        <authorList>
            <person name="Shi X."/>
            <person name="Cao S."/>
            <person name="Wang X."/>
            <person name="Huang S."/>
            <person name="Wang Y."/>
            <person name="Liu Z."/>
            <person name="Liu W."/>
            <person name="Leng X."/>
            <person name="Peng Y."/>
            <person name="Wang N."/>
            <person name="Wang Y."/>
            <person name="Ma Z."/>
            <person name="Xu X."/>
            <person name="Zhang F."/>
            <person name="Xue H."/>
            <person name="Zhong H."/>
            <person name="Wang Y."/>
            <person name="Zhang K."/>
            <person name="Velt A."/>
            <person name="Avia K."/>
            <person name="Holtgrawe D."/>
            <person name="Grimplet J."/>
            <person name="Matus J.T."/>
            <person name="Ware D."/>
            <person name="Wu X."/>
            <person name="Wang H."/>
            <person name="Liu C."/>
            <person name="Fang Y."/>
            <person name="Rustenholz C."/>
            <person name="Cheng Z."/>
            <person name="Xiao H."/>
            <person name="Zhou Y."/>
        </authorList>
    </citation>
    <scope>NUCLEOTIDE SEQUENCE [LARGE SCALE GENOMIC DNA]</scope>
    <source>
        <strain evidence="10">cv. Pinot noir / PN40024</strain>
        <tissue evidence="9">Leaf</tissue>
    </source>
</reference>
<organism evidence="9 10">
    <name type="scientific">Vitis vinifera</name>
    <name type="common">Grape</name>
    <dbReference type="NCBI Taxonomy" id="29760"/>
    <lineage>
        <taxon>Eukaryota</taxon>
        <taxon>Viridiplantae</taxon>
        <taxon>Streptophyta</taxon>
        <taxon>Embryophyta</taxon>
        <taxon>Tracheophyta</taxon>
        <taxon>Spermatophyta</taxon>
        <taxon>Magnoliopsida</taxon>
        <taxon>eudicotyledons</taxon>
        <taxon>Gunneridae</taxon>
        <taxon>Pentapetalae</taxon>
        <taxon>rosids</taxon>
        <taxon>Vitales</taxon>
        <taxon>Vitaceae</taxon>
        <taxon>Viteae</taxon>
        <taxon>Vitis</taxon>
    </lineage>
</organism>
<name>A0ABY9DSH5_VITVI</name>
<comment type="similarity">
    <text evidence="2 7">Belongs to the plant cysteine rich small secretory peptide family. Epidermal patterning factor subfamily.</text>
</comment>
<proteinExistence type="inferred from homology"/>
<evidence type="ECO:0000256" key="2">
    <source>
        <dbReference type="ARBA" id="ARBA00008127"/>
    </source>
</evidence>
<evidence type="ECO:0000256" key="5">
    <source>
        <dbReference type="ARBA" id="ARBA00022729"/>
    </source>
</evidence>
<evidence type="ECO:0000313" key="9">
    <source>
        <dbReference type="EMBL" id="WKA10673.1"/>
    </source>
</evidence>
<comment type="function">
    <text evidence="7">Controls stomatal patterning.</text>
</comment>